<keyword evidence="1" id="KW-0472">Membrane</keyword>
<proteinExistence type="predicted"/>
<name>A0A067SPE7_GALM3</name>
<dbReference type="PANTHER" id="PTHR40465">
    <property type="entry name" value="CHROMOSOME 1, WHOLE GENOME SHOTGUN SEQUENCE"/>
    <property type="match status" value="1"/>
</dbReference>
<feature type="transmembrane region" description="Helical" evidence="1">
    <location>
        <begin position="118"/>
        <end position="140"/>
    </location>
</feature>
<evidence type="ECO:0000313" key="3">
    <source>
        <dbReference type="EMBL" id="KDR69549.1"/>
    </source>
</evidence>
<feature type="transmembrane region" description="Helical" evidence="1">
    <location>
        <begin position="83"/>
        <end position="106"/>
    </location>
</feature>
<keyword evidence="1" id="KW-1133">Transmembrane helix</keyword>
<evidence type="ECO:0000313" key="4">
    <source>
        <dbReference type="Proteomes" id="UP000027222"/>
    </source>
</evidence>
<dbReference type="OrthoDB" id="3270417at2759"/>
<feature type="transmembrane region" description="Helical" evidence="1">
    <location>
        <begin position="204"/>
        <end position="224"/>
    </location>
</feature>
<evidence type="ECO:0000259" key="2">
    <source>
        <dbReference type="Pfam" id="PF20152"/>
    </source>
</evidence>
<reference evidence="4" key="1">
    <citation type="journal article" date="2014" name="Proc. Natl. Acad. Sci. U.S.A.">
        <title>Extensive sampling of basidiomycete genomes demonstrates inadequacy of the white-rot/brown-rot paradigm for wood decay fungi.</title>
        <authorList>
            <person name="Riley R."/>
            <person name="Salamov A.A."/>
            <person name="Brown D.W."/>
            <person name="Nagy L.G."/>
            <person name="Floudas D."/>
            <person name="Held B.W."/>
            <person name="Levasseur A."/>
            <person name="Lombard V."/>
            <person name="Morin E."/>
            <person name="Otillar R."/>
            <person name="Lindquist E.A."/>
            <person name="Sun H."/>
            <person name="LaButti K.M."/>
            <person name="Schmutz J."/>
            <person name="Jabbour D."/>
            <person name="Luo H."/>
            <person name="Baker S.E."/>
            <person name="Pisabarro A.G."/>
            <person name="Walton J.D."/>
            <person name="Blanchette R.A."/>
            <person name="Henrissat B."/>
            <person name="Martin F."/>
            <person name="Cullen D."/>
            <person name="Hibbett D.S."/>
            <person name="Grigoriev I.V."/>
        </authorList>
    </citation>
    <scope>NUCLEOTIDE SEQUENCE [LARGE SCALE GENOMIC DNA]</scope>
    <source>
        <strain evidence="4">CBS 339.88</strain>
    </source>
</reference>
<dbReference type="HOGENOM" id="CLU_046025_5_3_1"/>
<dbReference type="EMBL" id="KL142401">
    <property type="protein sequence ID" value="KDR69549.1"/>
    <property type="molecule type" value="Genomic_DNA"/>
</dbReference>
<dbReference type="Proteomes" id="UP000027222">
    <property type="component" value="Unassembled WGS sequence"/>
</dbReference>
<dbReference type="PANTHER" id="PTHR40465:SF1">
    <property type="entry name" value="DUF6534 DOMAIN-CONTAINING PROTEIN"/>
    <property type="match status" value="1"/>
</dbReference>
<organism evidence="3 4">
    <name type="scientific">Galerina marginata (strain CBS 339.88)</name>
    <dbReference type="NCBI Taxonomy" id="685588"/>
    <lineage>
        <taxon>Eukaryota</taxon>
        <taxon>Fungi</taxon>
        <taxon>Dikarya</taxon>
        <taxon>Basidiomycota</taxon>
        <taxon>Agaricomycotina</taxon>
        <taxon>Agaricomycetes</taxon>
        <taxon>Agaricomycetidae</taxon>
        <taxon>Agaricales</taxon>
        <taxon>Agaricineae</taxon>
        <taxon>Strophariaceae</taxon>
        <taxon>Galerina</taxon>
    </lineage>
</organism>
<dbReference type="AlphaFoldDB" id="A0A067SPE7"/>
<accession>A0A067SPE7</accession>
<sequence>MPTLDLNDTFGALLIGVVLSAGLFGVTCSQVFYYYQNYTSDRILIKVVVATLLILEGLHSAFSIHAVYYYTILNYLNPLGLLLITWSAIMTLGVSSLIILAVHLFYLRRVYHVSKRNIPLVALLAALSLGHFVTGVVVEVRAFQLKTYPAFSGSSLQQRIVVASLSLAVATDILTAASLSFYFHTSRSGIKSTDTLINKLMAYAINNGILTSFFDIIVLTFVVVEPDNLVFLAIFQIVGNLYTNSMMATLNARQSLANPPAVSLSGYINNIFKVSGSATAVPIKEVTHNSSIVHGTPTVLLS</sequence>
<gene>
    <name evidence="3" type="ORF">GALMADRAFT_145303</name>
</gene>
<protein>
    <recommendedName>
        <fullName evidence="2">DUF6534 domain-containing protein</fullName>
    </recommendedName>
</protein>
<feature type="transmembrane region" description="Helical" evidence="1">
    <location>
        <begin position="12"/>
        <end position="35"/>
    </location>
</feature>
<feature type="transmembrane region" description="Helical" evidence="1">
    <location>
        <begin position="160"/>
        <end position="183"/>
    </location>
</feature>
<dbReference type="STRING" id="685588.A0A067SPE7"/>
<keyword evidence="4" id="KW-1185">Reference proteome</keyword>
<dbReference type="Pfam" id="PF20152">
    <property type="entry name" value="DUF6534"/>
    <property type="match status" value="1"/>
</dbReference>
<feature type="transmembrane region" description="Helical" evidence="1">
    <location>
        <begin position="230"/>
        <end position="250"/>
    </location>
</feature>
<evidence type="ECO:0000256" key="1">
    <source>
        <dbReference type="SAM" id="Phobius"/>
    </source>
</evidence>
<feature type="transmembrane region" description="Helical" evidence="1">
    <location>
        <begin position="47"/>
        <end position="71"/>
    </location>
</feature>
<keyword evidence="1" id="KW-0812">Transmembrane</keyword>
<dbReference type="InterPro" id="IPR045339">
    <property type="entry name" value="DUF6534"/>
</dbReference>
<feature type="domain" description="DUF6534" evidence="2">
    <location>
        <begin position="168"/>
        <end position="255"/>
    </location>
</feature>